<dbReference type="InterPro" id="IPR004843">
    <property type="entry name" value="Calcineurin-like_PHP"/>
</dbReference>
<reference evidence="3 4" key="1">
    <citation type="submission" date="2022-04" db="EMBL/GenBank/DDBJ databases">
        <title>Positive selection, recombination, and allopatry shape intraspecific diversity of widespread and dominant cyanobacteria.</title>
        <authorList>
            <person name="Wei J."/>
            <person name="Shu W."/>
            <person name="Hu C."/>
        </authorList>
    </citation>
    <scope>NUCLEOTIDE SEQUENCE [LARGE SCALE GENOMIC DNA]</scope>
    <source>
        <strain evidence="3 4">DQ-A4</strain>
    </source>
</reference>
<dbReference type="InterPro" id="IPR051918">
    <property type="entry name" value="STPP_CPPED1"/>
</dbReference>
<dbReference type="EMBL" id="JAMPKX010000018">
    <property type="protein sequence ID" value="MEP0950013.1"/>
    <property type="molecule type" value="Genomic_DNA"/>
</dbReference>
<evidence type="ECO:0000313" key="4">
    <source>
        <dbReference type="Proteomes" id="UP001482513"/>
    </source>
</evidence>
<comment type="caution">
    <text evidence="3">The sequence shown here is derived from an EMBL/GenBank/DDBJ whole genome shotgun (WGS) entry which is preliminary data.</text>
</comment>
<dbReference type="SUPFAM" id="SSF56300">
    <property type="entry name" value="Metallo-dependent phosphatases"/>
    <property type="match status" value="1"/>
</dbReference>
<dbReference type="PANTHER" id="PTHR43143">
    <property type="entry name" value="METALLOPHOSPHOESTERASE, CALCINEURIN SUPERFAMILY"/>
    <property type="match status" value="1"/>
</dbReference>
<protein>
    <submittedName>
        <fullName evidence="3">Metallophosphoesterase</fullName>
    </submittedName>
</protein>
<dbReference type="InterPro" id="IPR029052">
    <property type="entry name" value="Metallo-depent_PP-like"/>
</dbReference>
<dbReference type="PANTHER" id="PTHR43143:SF1">
    <property type="entry name" value="SERINE_THREONINE-PROTEIN PHOSPHATASE CPPED1"/>
    <property type="match status" value="1"/>
</dbReference>
<evidence type="ECO:0000259" key="2">
    <source>
        <dbReference type="Pfam" id="PF00149"/>
    </source>
</evidence>
<gene>
    <name evidence="3" type="ORF">NC992_24285</name>
</gene>
<name>A0ABV0KDL1_9CYAN</name>
<feature type="domain" description="Calcineurin-like phosphoesterase" evidence="2">
    <location>
        <begin position="52"/>
        <end position="408"/>
    </location>
</feature>
<keyword evidence="1" id="KW-0175">Coiled coil</keyword>
<dbReference type="Proteomes" id="UP001482513">
    <property type="component" value="Unassembled WGS sequence"/>
</dbReference>
<proteinExistence type="predicted"/>
<dbReference type="Gene3D" id="3.60.21.10">
    <property type="match status" value="1"/>
</dbReference>
<organism evidence="3 4">
    <name type="scientific">Leptolyngbya subtilissima DQ-A4</name>
    <dbReference type="NCBI Taxonomy" id="2933933"/>
    <lineage>
        <taxon>Bacteria</taxon>
        <taxon>Bacillati</taxon>
        <taxon>Cyanobacteriota</taxon>
        <taxon>Cyanophyceae</taxon>
        <taxon>Leptolyngbyales</taxon>
        <taxon>Leptolyngbyaceae</taxon>
        <taxon>Leptolyngbya group</taxon>
        <taxon>Leptolyngbya</taxon>
    </lineage>
</organism>
<dbReference type="Pfam" id="PF00149">
    <property type="entry name" value="Metallophos"/>
    <property type="match status" value="1"/>
</dbReference>
<dbReference type="RefSeq" id="WP_190706810.1">
    <property type="nucleotide sequence ID" value="NZ_JAMPKX010000018.1"/>
</dbReference>
<accession>A0ABV0KDL1</accession>
<evidence type="ECO:0000313" key="3">
    <source>
        <dbReference type="EMBL" id="MEP0950013.1"/>
    </source>
</evidence>
<keyword evidence="4" id="KW-1185">Reference proteome</keyword>
<sequence>MPPKLVTEPSIETKIERMQQRVRWQHRQIVERGIDQTGLVIDGPGAEDETFSFLVVGDSGTGRHRSGSPQRQVAEQLLKHLDSARFTLHTGDVVYLVGSRDQYRSNFIKPYQEWLMGGDDYRKIAYDRMVFKQPILPVLGNHDYYDLRSVVGLLSGISGPLRYALRSYLDLDVSWRGSNRGDAYARAFLDYLKAVPETGLGAHLDTHYSSKLDDARALTYRPSEFTRLPNRYYTFRYGGIDFFALDSNTFNQPLPMANGEAGRKELQQQCQLLEAKKDELLRQAGIGALTPTDEDEQEERTERIEAIDEQINDITKQLNSSRLQTVDTEQLYWLRDRLIASWQNPAVRGRVLFFHHPPYVTEATKWDQGQTLAVRHHIRQVLDAVAAEVADISKDRPLVDLVLNGHAHCLDYVRTGATGHGDANIPWVICGGSGYSLRRQRKEGPELTEDDNNGTRAVAKSHLYLGRGGSRSRLKRPYSGLRVDVAAGTPPKLTVVPLVAEKYDGDWKGYEMEGIEL</sequence>
<feature type="coiled-coil region" evidence="1">
    <location>
        <begin position="256"/>
        <end position="324"/>
    </location>
</feature>
<evidence type="ECO:0000256" key="1">
    <source>
        <dbReference type="SAM" id="Coils"/>
    </source>
</evidence>